<reference evidence="2 3" key="1">
    <citation type="submission" date="2018-07" db="EMBL/GenBank/DDBJ databases">
        <title>Complete genome sequence of Flavobacterium arcticum type strain SM1502T.</title>
        <authorList>
            <person name="Li Y."/>
            <person name="Li D.-D."/>
        </authorList>
    </citation>
    <scope>NUCLEOTIDE SEQUENCE [LARGE SCALE GENOMIC DNA]</scope>
    <source>
        <strain evidence="2 3">SM1502</strain>
    </source>
</reference>
<keyword evidence="1" id="KW-1133">Transmembrane helix</keyword>
<dbReference type="Proteomes" id="UP000253951">
    <property type="component" value="Chromosome"/>
</dbReference>
<organism evidence="2 3">
    <name type="scientific">Flavobacterium arcticum</name>
    <dbReference type="NCBI Taxonomy" id="1784713"/>
    <lineage>
        <taxon>Bacteria</taxon>
        <taxon>Pseudomonadati</taxon>
        <taxon>Bacteroidota</taxon>
        <taxon>Flavobacteriia</taxon>
        <taxon>Flavobacteriales</taxon>
        <taxon>Flavobacteriaceae</taxon>
        <taxon>Flavobacterium</taxon>
    </lineage>
</organism>
<gene>
    <name evidence="2" type="ORF">DVK85_01740</name>
</gene>
<dbReference type="OrthoDB" id="1467772at2"/>
<feature type="transmembrane region" description="Helical" evidence="1">
    <location>
        <begin position="76"/>
        <end position="93"/>
    </location>
</feature>
<feature type="transmembrane region" description="Helical" evidence="1">
    <location>
        <begin position="12"/>
        <end position="33"/>
    </location>
</feature>
<dbReference type="EMBL" id="CP031188">
    <property type="protein sequence ID" value="AXG73023.1"/>
    <property type="molecule type" value="Genomic_DNA"/>
</dbReference>
<sequence length="272" mass="31075">MKALKAIFHFYIHGSIHVAFSVLSLLLMTLHMFHIPFDVPMPAFAFFGTITGYNFVKYESLFRNKRHITPEIKAIAIMSSLTLLAAGASFLFLERKTQLVSLIFFALTLLYTVPFFPKKKNMRNWVGIKIYMVALCWAGITTLLPLFDAGIAVSTDVVLKFIQRFLLVIILILIFEIIDSKDDDPELMTVPQKIGVQKTKWLNLALLLPFFCLEFFKSDIDLKQLGANITLVIATALFTIFATPNRPKYYTLFWVESIPIFWLGLVLLVSTF</sequence>
<feature type="transmembrane region" description="Helical" evidence="1">
    <location>
        <begin position="249"/>
        <end position="269"/>
    </location>
</feature>
<evidence type="ECO:0000256" key="1">
    <source>
        <dbReference type="SAM" id="Phobius"/>
    </source>
</evidence>
<feature type="transmembrane region" description="Helical" evidence="1">
    <location>
        <begin position="128"/>
        <end position="149"/>
    </location>
</feature>
<feature type="transmembrane region" description="Helical" evidence="1">
    <location>
        <begin position="99"/>
        <end position="116"/>
    </location>
</feature>
<dbReference type="RefSeq" id="WP_114676786.1">
    <property type="nucleotide sequence ID" value="NZ_CP031188.1"/>
</dbReference>
<evidence type="ECO:0000313" key="3">
    <source>
        <dbReference type="Proteomes" id="UP000253951"/>
    </source>
</evidence>
<protein>
    <recommendedName>
        <fullName evidence="4">Prenyltransferase</fullName>
    </recommendedName>
</protein>
<keyword evidence="1" id="KW-0812">Transmembrane</keyword>
<feature type="transmembrane region" description="Helical" evidence="1">
    <location>
        <begin position="222"/>
        <end position="242"/>
    </location>
</feature>
<accession>A0A345H8W3</accession>
<evidence type="ECO:0000313" key="2">
    <source>
        <dbReference type="EMBL" id="AXG73023.1"/>
    </source>
</evidence>
<proteinExistence type="predicted"/>
<feature type="transmembrane region" description="Helical" evidence="1">
    <location>
        <begin position="161"/>
        <end position="178"/>
    </location>
</feature>
<keyword evidence="1" id="KW-0472">Membrane</keyword>
<dbReference type="AlphaFoldDB" id="A0A345H8W3"/>
<evidence type="ECO:0008006" key="4">
    <source>
        <dbReference type="Google" id="ProtNLM"/>
    </source>
</evidence>
<feature type="transmembrane region" description="Helical" evidence="1">
    <location>
        <begin position="39"/>
        <end position="56"/>
    </location>
</feature>
<dbReference type="KEGG" id="fat:DVK85_01740"/>
<keyword evidence="3" id="KW-1185">Reference proteome</keyword>
<name>A0A345H8W3_9FLAO</name>